<dbReference type="Gene3D" id="2.40.10.10">
    <property type="entry name" value="Trypsin-like serine proteases"/>
    <property type="match status" value="2"/>
</dbReference>
<accession>A0A8S9TAS6</accession>
<dbReference type="InterPro" id="IPR009003">
    <property type="entry name" value="Peptidase_S1_PA"/>
</dbReference>
<reference evidence="1" key="2">
    <citation type="submission" date="2019-11" db="EMBL/GenBank/DDBJ databases">
        <title>Improved Assembly of Tolypothrix boutellei genome.</title>
        <authorList>
            <person name="Sarangi A.N."/>
            <person name="Mukherjee M."/>
            <person name="Ghosh S."/>
            <person name="Singh D."/>
            <person name="Das A."/>
            <person name="Kant S."/>
            <person name="Prusty A."/>
            <person name="Tripathy S."/>
        </authorList>
    </citation>
    <scope>NUCLEOTIDE SEQUENCE</scope>
    <source>
        <strain evidence="1">VB521301</strain>
    </source>
</reference>
<dbReference type="AlphaFoldDB" id="A0A8S9TAS6"/>
<keyword evidence="2" id="KW-1185">Reference proteome</keyword>
<name>A0A8S9TAS6_9CYAN</name>
<reference evidence="1" key="1">
    <citation type="journal article" date="2015" name="Genome Announc.">
        <title>Draft Genome Sequence of Tolypothrix boutellei Strain VB521301.</title>
        <authorList>
            <person name="Chandrababunaidu M.M."/>
            <person name="Singh D."/>
            <person name="Sen D."/>
            <person name="Bhan S."/>
            <person name="Das S."/>
            <person name="Gupta A."/>
            <person name="Adhikary S.P."/>
            <person name="Tripathy S."/>
        </authorList>
    </citation>
    <scope>NUCLEOTIDE SEQUENCE</scope>
    <source>
        <strain evidence="1">VB521301</strain>
    </source>
</reference>
<dbReference type="InterPro" id="IPR043504">
    <property type="entry name" value="Peptidase_S1_PA_chymotrypsin"/>
</dbReference>
<dbReference type="RefSeq" id="WP_038076429.1">
    <property type="nucleotide sequence ID" value="NZ_JHEG04000001.1"/>
</dbReference>
<comment type="caution">
    <text evidence="1">The sequence shown here is derived from an EMBL/GenBank/DDBJ whole genome shotgun (WGS) entry which is preliminary data.</text>
</comment>
<dbReference type="Proteomes" id="UP000029738">
    <property type="component" value="Unassembled WGS sequence"/>
</dbReference>
<dbReference type="SUPFAM" id="SSF50494">
    <property type="entry name" value="Trypsin-like serine proteases"/>
    <property type="match status" value="1"/>
</dbReference>
<sequence length="257" mass="27660">MNFNSSLPATLIGISMVIVQTQVAAAPSPIEIDEIAQAITVLIDAGELGSGSGVIINRQGNVYSVVTTAHVLERPNLKYEIVAPDNQRYVLNYKTVKKLPAVDLAILQFTSTNNYRVAKLGNSDGIQRNAKVYVAGFPGRTATIQRPIYNFIAGKVIANALRSQPVSDSGYNLVYDNSTLPGMSGGPVLNDQGEVIGIHGRGEIFNYETPKINPQVAFVYTGRSLGIPIKTFLQLTGRDETSAILPFPEIPIAGFPK</sequence>
<gene>
    <name evidence="1" type="ORF">DA73_0400026945</name>
</gene>
<dbReference type="Pfam" id="PF13365">
    <property type="entry name" value="Trypsin_2"/>
    <property type="match status" value="1"/>
</dbReference>
<dbReference type="PANTHER" id="PTHR43019:SF23">
    <property type="entry name" value="PROTEASE DO-LIKE 5, CHLOROPLASTIC"/>
    <property type="match status" value="1"/>
</dbReference>
<dbReference type="EMBL" id="JHEG04000001">
    <property type="protein sequence ID" value="KAF3888714.1"/>
    <property type="molecule type" value="Genomic_DNA"/>
</dbReference>
<evidence type="ECO:0000313" key="1">
    <source>
        <dbReference type="EMBL" id="KAF3888714.1"/>
    </source>
</evidence>
<dbReference type="PANTHER" id="PTHR43019">
    <property type="entry name" value="SERINE ENDOPROTEASE DEGS"/>
    <property type="match status" value="1"/>
</dbReference>
<organism evidence="1 2">
    <name type="scientific">Tolypothrix bouteillei VB521301</name>
    <dbReference type="NCBI Taxonomy" id="1479485"/>
    <lineage>
        <taxon>Bacteria</taxon>
        <taxon>Bacillati</taxon>
        <taxon>Cyanobacteriota</taxon>
        <taxon>Cyanophyceae</taxon>
        <taxon>Nostocales</taxon>
        <taxon>Tolypothrichaceae</taxon>
        <taxon>Tolypothrix</taxon>
    </lineage>
</organism>
<evidence type="ECO:0000313" key="2">
    <source>
        <dbReference type="Proteomes" id="UP000029738"/>
    </source>
</evidence>
<proteinExistence type="predicted"/>
<protein>
    <submittedName>
        <fullName evidence="1">Trypsin-like peptidase domain-containing protein</fullName>
    </submittedName>
</protein>